<reference evidence="2" key="2">
    <citation type="submission" date="2024-10" db="UniProtKB">
        <authorList>
            <consortium name="EnsemblProtists"/>
        </authorList>
    </citation>
    <scope>IDENTIFICATION</scope>
</reference>
<dbReference type="Pfam" id="PF13451">
    <property type="entry name" value="zf_Tbcl"/>
    <property type="match status" value="1"/>
</dbReference>
<dbReference type="GeneID" id="19046501"/>
<feature type="domain" description="Probable zinc-binding" evidence="1">
    <location>
        <begin position="86"/>
        <end position="123"/>
    </location>
</feature>
<evidence type="ECO:0000259" key="1">
    <source>
        <dbReference type="Pfam" id="PF13451"/>
    </source>
</evidence>
<dbReference type="KEGG" id="ehx:EMIHUDRAFT_196812"/>
<dbReference type="STRING" id="2903.R1DVK4"/>
<dbReference type="EnsemblProtists" id="EOD18500">
    <property type="protein sequence ID" value="EOD18500"/>
    <property type="gene ID" value="EMIHUDRAFT_196812"/>
</dbReference>
<dbReference type="PaxDb" id="2903-EOD18500"/>
<proteinExistence type="predicted"/>
<evidence type="ECO:0000313" key="2">
    <source>
        <dbReference type="EnsemblProtists" id="EOD18500"/>
    </source>
</evidence>
<protein>
    <recommendedName>
        <fullName evidence="1">Probable zinc-binding domain-containing protein</fullName>
    </recommendedName>
</protein>
<keyword evidence="3" id="KW-1185">Reference proteome</keyword>
<dbReference type="Proteomes" id="UP000013827">
    <property type="component" value="Unassembled WGS sequence"/>
</dbReference>
<dbReference type="HOGENOM" id="CLU_137082_0_0_1"/>
<reference evidence="3" key="1">
    <citation type="journal article" date="2013" name="Nature">
        <title>Pan genome of the phytoplankton Emiliania underpins its global distribution.</title>
        <authorList>
            <person name="Read B.A."/>
            <person name="Kegel J."/>
            <person name="Klute M.J."/>
            <person name="Kuo A."/>
            <person name="Lefebvre S.C."/>
            <person name="Maumus F."/>
            <person name="Mayer C."/>
            <person name="Miller J."/>
            <person name="Monier A."/>
            <person name="Salamov A."/>
            <person name="Young J."/>
            <person name="Aguilar M."/>
            <person name="Claverie J.M."/>
            <person name="Frickenhaus S."/>
            <person name="Gonzalez K."/>
            <person name="Herman E.K."/>
            <person name="Lin Y.C."/>
            <person name="Napier J."/>
            <person name="Ogata H."/>
            <person name="Sarno A.F."/>
            <person name="Shmutz J."/>
            <person name="Schroeder D."/>
            <person name="de Vargas C."/>
            <person name="Verret F."/>
            <person name="von Dassow P."/>
            <person name="Valentin K."/>
            <person name="Van de Peer Y."/>
            <person name="Wheeler G."/>
            <person name="Dacks J.B."/>
            <person name="Delwiche C.F."/>
            <person name="Dyhrman S.T."/>
            <person name="Glockner G."/>
            <person name="John U."/>
            <person name="Richards T."/>
            <person name="Worden A.Z."/>
            <person name="Zhang X."/>
            <person name="Grigoriev I.V."/>
            <person name="Allen A.E."/>
            <person name="Bidle K."/>
            <person name="Borodovsky M."/>
            <person name="Bowler C."/>
            <person name="Brownlee C."/>
            <person name="Cock J.M."/>
            <person name="Elias M."/>
            <person name="Gladyshev V.N."/>
            <person name="Groth M."/>
            <person name="Guda C."/>
            <person name="Hadaegh A."/>
            <person name="Iglesias-Rodriguez M.D."/>
            <person name="Jenkins J."/>
            <person name="Jones B.M."/>
            <person name="Lawson T."/>
            <person name="Leese F."/>
            <person name="Lindquist E."/>
            <person name="Lobanov A."/>
            <person name="Lomsadze A."/>
            <person name="Malik S.B."/>
            <person name="Marsh M.E."/>
            <person name="Mackinder L."/>
            <person name="Mock T."/>
            <person name="Mueller-Roeber B."/>
            <person name="Pagarete A."/>
            <person name="Parker M."/>
            <person name="Probert I."/>
            <person name="Quesneville H."/>
            <person name="Raines C."/>
            <person name="Rensing S.A."/>
            <person name="Riano-Pachon D.M."/>
            <person name="Richier S."/>
            <person name="Rokitta S."/>
            <person name="Shiraiwa Y."/>
            <person name="Soanes D.M."/>
            <person name="van der Giezen M."/>
            <person name="Wahlund T.M."/>
            <person name="Williams B."/>
            <person name="Wilson W."/>
            <person name="Wolfe G."/>
            <person name="Wurch L.L."/>
        </authorList>
    </citation>
    <scope>NUCLEOTIDE SEQUENCE</scope>
</reference>
<sequence>MGATLESPITKLSKEEKAAKKAAKAEKLAKKEAKIAAKLAAKDVAAEPPEPVDEEVEQADVEENEVEEAADDGFKVHKYVPPPEPEDETLQCRDCGGDFIFTVGEQEFFKSKGFDNKKTRCAEAIARRNVLSLARKVARAVAAAWPALPSSLVFVPFECTTFVTV</sequence>
<dbReference type="AlphaFoldDB" id="A0A0D3J4R5"/>
<name>A0A0D3J4R5_EMIH1</name>
<dbReference type="OMA" id="NGPVHAC"/>
<dbReference type="RefSeq" id="XP_005770929.1">
    <property type="nucleotide sequence ID" value="XM_005770872.1"/>
</dbReference>
<evidence type="ECO:0000313" key="3">
    <source>
        <dbReference type="Proteomes" id="UP000013827"/>
    </source>
</evidence>
<accession>A0A0D3J4R5</accession>
<dbReference type="InterPro" id="IPR025306">
    <property type="entry name" value="Zn-bnd_dom_prob"/>
</dbReference>
<organism evidence="2 3">
    <name type="scientific">Emiliania huxleyi (strain CCMP1516)</name>
    <dbReference type="NCBI Taxonomy" id="280463"/>
    <lineage>
        <taxon>Eukaryota</taxon>
        <taxon>Haptista</taxon>
        <taxon>Haptophyta</taxon>
        <taxon>Prymnesiophyceae</taxon>
        <taxon>Isochrysidales</taxon>
        <taxon>Noelaerhabdaceae</taxon>
        <taxon>Emiliania</taxon>
    </lineage>
</organism>